<name>A0A0K2UB69_LEPSM</name>
<protein>
    <submittedName>
        <fullName evidence="3">Uncharacterized protein</fullName>
    </submittedName>
</protein>
<feature type="transmembrane region" description="Helical" evidence="2">
    <location>
        <begin position="203"/>
        <end position="227"/>
    </location>
</feature>
<feature type="region of interest" description="Disordered" evidence="1">
    <location>
        <begin position="1"/>
        <end position="22"/>
    </location>
</feature>
<dbReference type="AlphaFoldDB" id="A0A0K2UB69"/>
<feature type="region of interest" description="Disordered" evidence="1">
    <location>
        <begin position="37"/>
        <end position="93"/>
    </location>
</feature>
<keyword evidence="2" id="KW-0472">Membrane</keyword>
<evidence type="ECO:0000256" key="1">
    <source>
        <dbReference type="SAM" id="MobiDB-lite"/>
    </source>
</evidence>
<dbReference type="EMBL" id="HACA01017575">
    <property type="protein sequence ID" value="CDW34936.1"/>
    <property type="molecule type" value="Transcribed_RNA"/>
</dbReference>
<feature type="compositionally biased region" description="Polar residues" evidence="1">
    <location>
        <begin position="37"/>
        <end position="52"/>
    </location>
</feature>
<evidence type="ECO:0000256" key="2">
    <source>
        <dbReference type="SAM" id="Phobius"/>
    </source>
</evidence>
<proteinExistence type="predicted"/>
<feature type="compositionally biased region" description="Basic residues" evidence="1">
    <location>
        <begin position="58"/>
        <end position="75"/>
    </location>
</feature>
<sequence>MSQLNNGVVGQRNNFSHSPPVITLSKPEEFTVVQIENSEPSQELKSWTNKSSKPPYPTHHHLNTRYKTTQPHKKVQYQIDNSSSSSSGDAYEATNKRNGVTSFSIATNTECGVEILPSDNSSSVLSFPVPLEEDLYCHYIKNTNTSHHNHELPSQNLHNNYIDDSFISKSSSTLLHLLGREKFEKYSRLTYYARSVPPAERCFFILLLFVTAVYAIGILTALILLCFHNWLN</sequence>
<reference evidence="3" key="1">
    <citation type="submission" date="2014-05" db="EMBL/GenBank/DDBJ databases">
        <authorList>
            <person name="Chronopoulou M."/>
        </authorList>
    </citation>
    <scope>NUCLEOTIDE SEQUENCE</scope>
    <source>
        <tissue evidence="3">Whole organism</tissue>
    </source>
</reference>
<feature type="compositionally biased region" description="Polar residues" evidence="1">
    <location>
        <begin position="1"/>
        <end position="17"/>
    </location>
</feature>
<organism evidence="3">
    <name type="scientific">Lepeophtheirus salmonis</name>
    <name type="common">Salmon louse</name>
    <name type="synonym">Caligus salmonis</name>
    <dbReference type="NCBI Taxonomy" id="72036"/>
    <lineage>
        <taxon>Eukaryota</taxon>
        <taxon>Metazoa</taxon>
        <taxon>Ecdysozoa</taxon>
        <taxon>Arthropoda</taxon>
        <taxon>Crustacea</taxon>
        <taxon>Multicrustacea</taxon>
        <taxon>Hexanauplia</taxon>
        <taxon>Copepoda</taxon>
        <taxon>Siphonostomatoida</taxon>
        <taxon>Caligidae</taxon>
        <taxon>Lepeophtheirus</taxon>
    </lineage>
</organism>
<keyword evidence="2" id="KW-0812">Transmembrane</keyword>
<evidence type="ECO:0000313" key="3">
    <source>
        <dbReference type="EMBL" id="CDW34936.1"/>
    </source>
</evidence>
<keyword evidence="2" id="KW-1133">Transmembrane helix</keyword>
<accession>A0A0K2UB69</accession>